<evidence type="ECO:0000313" key="5">
    <source>
        <dbReference type="EMBL" id="NYA01142.1"/>
    </source>
</evidence>
<dbReference type="Proteomes" id="UP000522199">
    <property type="component" value="Unassembled WGS sequence"/>
</dbReference>
<evidence type="ECO:0000313" key="7">
    <source>
        <dbReference type="Proteomes" id="UP000467536"/>
    </source>
</evidence>
<evidence type="ECO:0000313" key="1">
    <source>
        <dbReference type="EMBL" id="EAC7481469.1"/>
    </source>
</evidence>
<dbReference type="RefSeq" id="WP_003724901.1">
    <property type="nucleotide sequence ID" value="NC_021827.1"/>
</dbReference>
<protein>
    <submittedName>
        <fullName evidence="3">Hemagglutinin</fullName>
    </submittedName>
</protein>
<gene>
    <name evidence="2" type="ORF">CW845_04620</name>
    <name evidence="1" type="ORF">DQ70_12320</name>
    <name evidence="3" type="ORF">FV747_01790</name>
    <name evidence="4" type="ORF">GHH22_06635</name>
    <name evidence="5" type="ORF">HZJ64_04790</name>
</gene>
<dbReference type="Proteomes" id="UP000368512">
    <property type="component" value="Unassembled WGS sequence"/>
</dbReference>
<evidence type="ECO:0000313" key="2">
    <source>
        <dbReference type="EMBL" id="EAG9386766.1"/>
    </source>
</evidence>
<evidence type="ECO:0000313" key="4">
    <source>
        <dbReference type="EMBL" id="HAA8052831.1"/>
    </source>
</evidence>
<dbReference type="Proteomes" id="UP000840039">
    <property type="component" value="Unassembled WGS sequence"/>
</dbReference>
<reference evidence="5 9" key="6">
    <citation type="submission" date="2020-06" db="EMBL/GenBank/DDBJ databases">
        <title>Two Listeria outbreaks in Switzerland in 2018 and 2020.</title>
        <authorList>
            <person name="Stevens M.J.A."/>
            <person name="Bloemberg G."/>
            <person name="Nusch-Inderbinnen M."/>
            <person name="Stephan R."/>
        </authorList>
    </citation>
    <scope>NUCLEOTIDE SEQUENCE [LARGE SCALE GENOMIC DNA]</scope>
    <source>
        <strain evidence="5 9">N18-0707</strain>
    </source>
</reference>
<organism evidence="2 8">
    <name type="scientific">Listeria monocytogenes</name>
    <dbReference type="NCBI Taxonomy" id="1639"/>
    <lineage>
        <taxon>Bacteria</taxon>
        <taxon>Bacillati</taxon>
        <taxon>Bacillota</taxon>
        <taxon>Bacilli</taxon>
        <taxon>Bacillales</taxon>
        <taxon>Listeriaceae</taxon>
        <taxon>Listeria</taxon>
    </lineage>
</organism>
<evidence type="ECO:0000313" key="3">
    <source>
        <dbReference type="EMBL" id="EDO0984728.1"/>
    </source>
</evidence>
<reference evidence="4" key="1">
    <citation type="journal article" date="2018" name="Genome Biol.">
        <title>SKESA: strategic k-mer extension for scrupulous assemblies.</title>
        <authorList>
            <person name="Souvorov A."/>
            <person name="Agarwala R."/>
            <person name="Lipman D.J."/>
        </authorList>
    </citation>
    <scope>NUCLEOTIDE SEQUENCE [LARGE SCALE GENOMIC DNA]</scope>
    <source>
        <strain evidence="4">09CEB371LM</strain>
    </source>
</reference>
<dbReference type="EMBL" id="DAAEEB010000003">
    <property type="protein sequence ID" value="HAA8052831.1"/>
    <property type="molecule type" value="Genomic_DNA"/>
</dbReference>
<evidence type="ECO:0000313" key="8">
    <source>
        <dbReference type="Proteomes" id="UP000522199"/>
    </source>
</evidence>
<dbReference type="AlphaFoldDB" id="A0A394ZCH6"/>
<dbReference type="EMBL" id="AANEHK010000001">
    <property type="protein sequence ID" value="EDO0984728.1"/>
    <property type="molecule type" value="Genomic_DNA"/>
</dbReference>
<reference evidence="4" key="5">
    <citation type="submission" date="2019-10" db="EMBL/GenBank/DDBJ databases">
        <authorList>
            <consortium name="NCBI Pathogen Detection Project"/>
        </authorList>
    </citation>
    <scope>NUCLEOTIDE SEQUENCE</scope>
    <source>
        <strain evidence="4">09CEB371LM</strain>
    </source>
</reference>
<reference evidence="3 7" key="4">
    <citation type="submission" date="2019-08" db="EMBL/GenBank/DDBJ databases">
        <authorList>
            <person name="Ashton P.M."/>
            <person name="Dallman T."/>
            <person name="Nair S."/>
            <person name="De Pinna E."/>
            <person name="Peters T."/>
            <person name="Grant K."/>
        </authorList>
    </citation>
    <scope>NUCLEOTIDE SEQUENCE [LARGE SCALE GENOMIC DNA]</scope>
    <source>
        <strain evidence="3 7">788324</strain>
    </source>
</reference>
<reference evidence="1 6" key="2">
    <citation type="submission" date="2018-06" db="EMBL/GenBank/DDBJ databases">
        <authorList>
            <consortium name="GenomeTrakr: Next Generation Sequencing Network for Food Pathogen Tracability"/>
        </authorList>
    </citation>
    <scope>NUCLEOTIDE SEQUENCE [LARGE SCALE GENOMIC DNA]</scope>
    <source>
        <strain evidence="1 6">CFSAN008042</strain>
    </source>
</reference>
<dbReference type="Proteomes" id="UP000467536">
    <property type="component" value="Unassembled WGS sequence"/>
</dbReference>
<reference evidence="2 8" key="3">
    <citation type="submission" date="2019-04" db="EMBL/GenBank/DDBJ databases">
        <authorList>
            <consortium name="GenomeTrakr network: Whole genome sequencing for foodborne pathogen traceback"/>
        </authorList>
    </citation>
    <scope>NUCLEOTIDE SEQUENCE [LARGE SCALE GENOMIC DNA]</scope>
    <source>
        <strain evidence="2 8">CFSAN072474</strain>
    </source>
</reference>
<dbReference type="EMBL" id="AABEKY010000002">
    <property type="protein sequence ID" value="EAG9386766.1"/>
    <property type="molecule type" value="Genomic_DNA"/>
</dbReference>
<comment type="caution">
    <text evidence="2">The sequence shown here is derived from an EMBL/GenBank/DDBJ whole genome shotgun (WGS) entry which is preliminary data.</text>
</comment>
<dbReference type="EMBL" id="AAAJWF010000008">
    <property type="protein sequence ID" value="EAC7481469.1"/>
    <property type="molecule type" value="Genomic_DNA"/>
</dbReference>
<proteinExistence type="predicted"/>
<sequence>MKKIKDECYLILSLIEKSNLKETDYYSIVRIKRALTKLLDEINSNDIEKMNINFLSLARNFVDDTGDYSNDILKELENLSKDVEKLKLTRR</sequence>
<name>A0A394ZCH6_LISMN</name>
<dbReference type="KEGG" id="lmv:Y193_00875"/>
<dbReference type="EMBL" id="JACAVN010000002">
    <property type="protein sequence ID" value="NYA01142.1"/>
    <property type="molecule type" value="Genomic_DNA"/>
</dbReference>
<evidence type="ECO:0000313" key="6">
    <source>
        <dbReference type="Proteomes" id="UP000368512"/>
    </source>
</evidence>
<evidence type="ECO:0000313" key="9">
    <source>
        <dbReference type="Proteomes" id="UP000544530"/>
    </source>
</evidence>
<dbReference type="Proteomes" id="UP000544530">
    <property type="component" value="Unassembled WGS sequence"/>
</dbReference>
<accession>A0A394ZCH6</accession>